<protein>
    <submittedName>
        <fullName evidence="1">Uncharacterized protein</fullName>
    </submittedName>
</protein>
<keyword evidence="2" id="KW-1185">Reference proteome</keyword>
<gene>
    <name evidence="1" type="ORF">LTS18_003783</name>
</gene>
<sequence length="406" mass="44897">MFATRTAFRSTGAIRSSVPRNAVVRNSRNVRFQSTQGSSSSESSFHPALTGAIGGGVAALGVGYLWYHFSGARTIVKAQSQAQQYFDQTKAKFKDSAPEPNEAIQWLRRTANQYAAFIPGGSHYVNSAFDDLESIRKKHGQEVDKIVRDAYDELRDIVTKKQMSVSTAQEAWNVLQEKLKQIFELAGDAAEDIINNHPQLKEQVGGNIDMLKSMGEKYGPEAKKQVDQTWEQISDVLKTGVSTESVNKIRKIVQDKSELIKKIGDEIWSKGMETAKPYLDKSPQVKELVEKNADALKRGNFGELYNKIKEAVDTGSMESLEKYVKQATNKASTSSFGGLSKYLDQIPSGSEILPKLSQMQEIAQKHGKEAESLFKETINELSKVVSSKADKAKQIADDATQEGKSS</sequence>
<evidence type="ECO:0000313" key="2">
    <source>
        <dbReference type="Proteomes" id="UP001186974"/>
    </source>
</evidence>
<reference evidence="1" key="1">
    <citation type="submission" date="2024-09" db="EMBL/GenBank/DDBJ databases">
        <title>Black Yeasts Isolated from many extreme environments.</title>
        <authorList>
            <person name="Coleine C."/>
            <person name="Stajich J.E."/>
            <person name="Selbmann L."/>
        </authorList>
    </citation>
    <scope>NUCLEOTIDE SEQUENCE</scope>
    <source>
        <strain evidence="1">CCFEE 5737</strain>
    </source>
</reference>
<dbReference type="Proteomes" id="UP001186974">
    <property type="component" value="Unassembled WGS sequence"/>
</dbReference>
<name>A0ACC3DBF9_9PEZI</name>
<dbReference type="EMBL" id="JAWDJW010006423">
    <property type="protein sequence ID" value="KAK3064802.1"/>
    <property type="molecule type" value="Genomic_DNA"/>
</dbReference>
<accession>A0ACC3DBF9</accession>
<comment type="caution">
    <text evidence="1">The sequence shown here is derived from an EMBL/GenBank/DDBJ whole genome shotgun (WGS) entry which is preliminary data.</text>
</comment>
<evidence type="ECO:0000313" key="1">
    <source>
        <dbReference type="EMBL" id="KAK3064802.1"/>
    </source>
</evidence>
<organism evidence="1 2">
    <name type="scientific">Coniosporium uncinatum</name>
    <dbReference type="NCBI Taxonomy" id="93489"/>
    <lineage>
        <taxon>Eukaryota</taxon>
        <taxon>Fungi</taxon>
        <taxon>Dikarya</taxon>
        <taxon>Ascomycota</taxon>
        <taxon>Pezizomycotina</taxon>
        <taxon>Dothideomycetes</taxon>
        <taxon>Dothideomycetes incertae sedis</taxon>
        <taxon>Coniosporium</taxon>
    </lineage>
</organism>
<proteinExistence type="predicted"/>